<dbReference type="AlphaFoldDB" id="A0A022Q325"/>
<protein>
    <submittedName>
        <fullName evidence="1">Uncharacterized protein</fullName>
    </submittedName>
</protein>
<accession>A0A022Q325</accession>
<proteinExistence type="predicted"/>
<evidence type="ECO:0000313" key="2">
    <source>
        <dbReference type="Proteomes" id="UP000030748"/>
    </source>
</evidence>
<dbReference type="STRING" id="4155.A0A022Q325"/>
<organism evidence="1 2">
    <name type="scientific">Erythranthe guttata</name>
    <name type="common">Yellow monkey flower</name>
    <name type="synonym">Mimulus guttatus</name>
    <dbReference type="NCBI Taxonomy" id="4155"/>
    <lineage>
        <taxon>Eukaryota</taxon>
        <taxon>Viridiplantae</taxon>
        <taxon>Streptophyta</taxon>
        <taxon>Embryophyta</taxon>
        <taxon>Tracheophyta</taxon>
        <taxon>Spermatophyta</taxon>
        <taxon>Magnoliopsida</taxon>
        <taxon>eudicotyledons</taxon>
        <taxon>Gunneridae</taxon>
        <taxon>Pentapetalae</taxon>
        <taxon>asterids</taxon>
        <taxon>lamiids</taxon>
        <taxon>Lamiales</taxon>
        <taxon>Phrymaceae</taxon>
        <taxon>Erythranthe</taxon>
    </lineage>
</organism>
<dbReference type="PANTHER" id="PTHR35288">
    <property type="entry name" value="TAIL FIBER"/>
    <property type="match status" value="1"/>
</dbReference>
<reference evidence="1 2" key="1">
    <citation type="journal article" date="2013" name="Proc. Natl. Acad. Sci. U.S.A.">
        <title>Fine-scale variation in meiotic recombination in Mimulus inferred from population shotgun sequencing.</title>
        <authorList>
            <person name="Hellsten U."/>
            <person name="Wright K.M."/>
            <person name="Jenkins J."/>
            <person name="Shu S."/>
            <person name="Yuan Y."/>
            <person name="Wessler S.R."/>
            <person name="Schmutz J."/>
            <person name="Willis J.H."/>
            <person name="Rokhsar D.S."/>
        </authorList>
    </citation>
    <scope>NUCLEOTIDE SEQUENCE [LARGE SCALE GENOMIC DNA]</scope>
    <source>
        <strain evidence="2">cv. DUN x IM62</strain>
    </source>
</reference>
<dbReference type="eggNOG" id="ENOG502SNAP">
    <property type="taxonomic scope" value="Eukaryota"/>
</dbReference>
<name>A0A022Q325_ERYGU</name>
<evidence type="ECO:0000313" key="1">
    <source>
        <dbReference type="EMBL" id="EYU21613.1"/>
    </source>
</evidence>
<dbReference type="Proteomes" id="UP000030748">
    <property type="component" value="Unassembled WGS sequence"/>
</dbReference>
<keyword evidence="2" id="KW-1185">Reference proteome</keyword>
<gene>
    <name evidence="1" type="ORF">MIMGU_mgv1a014618mg</name>
</gene>
<dbReference type="PANTHER" id="PTHR35288:SF2">
    <property type="entry name" value="TRANSMEMBRANE PROTEIN"/>
    <property type="match status" value="1"/>
</dbReference>
<sequence>MGFSSRKWAEIISNVASRIYFVIIILKIPLFRFPCRIGTCRTPIDITACELIAGEIFPEFVVKAILYPGAIITSFTEGKIVPNRDQILTSYKSNMSKAPPTTDLKQLEVITGSYLCVAGAILGLIKRGRMSVCGLILVLWGIVRETFVGKYRSEDVCVYPEMIVTIVIALFSMRRDVRKLIRCC</sequence>
<dbReference type="EMBL" id="KI632223">
    <property type="protein sequence ID" value="EYU21613.1"/>
    <property type="molecule type" value="Genomic_DNA"/>
</dbReference>